<accession>A0A401QEC8</accession>
<evidence type="ECO:0000313" key="3">
    <source>
        <dbReference type="Proteomes" id="UP000288216"/>
    </source>
</evidence>
<feature type="coiled-coil region" evidence="1">
    <location>
        <begin position="56"/>
        <end position="108"/>
    </location>
</feature>
<gene>
    <name evidence="2" type="ORF">scyTo_0024310</name>
</gene>
<keyword evidence="1" id="KW-0175">Coiled coil</keyword>
<dbReference type="InterPro" id="IPR051147">
    <property type="entry name" value="CFAP_domain-containing"/>
</dbReference>
<protein>
    <submittedName>
        <fullName evidence="2">Uncharacterized protein</fullName>
    </submittedName>
</protein>
<sequence length="132" mass="15191">MLVFLFHFSSVCSINYIFVAVFNVLQDQDLYFTDPKQLLDIYTELEEQNLSLILNSQETEEAVEEIKQAMATAQHKMNCETDFLKQQLNMLNEAVAKEESRAAELELKAKMFSFSQSTIEDQVPCELVLSHS</sequence>
<dbReference type="Proteomes" id="UP000288216">
    <property type="component" value="Unassembled WGS sequence"/>
</dbReference>
<name>A0A401QEC8_SCYTO</name>
<dbReference type="STRING" id="75743.A0A401QEC8"/>
<dbReference type="EMBL" id="BFAA01043097">
    <property type="protein sequence ID" value="GCB83702.1"/>
    <property type="molecule type" value="Genomic_DNA"/>
</dbReference>
<dbReference type="PANTHER" id="PTHR21683">
    <property type="entry name" value="COILED-COIL DOMAIN-CONTAINING PROTEIN 42 LIKE-2-LIKE-RELATED"/>
    <property type="match status" value="1"/>
</dbReference>
<dbReference type="OrthoDB" id="10264063at2759"/>
<reference evidence="2 3" key="1">
    <citation type="journal article" date="2018" name="Nat. Ecol. Evol.">
        <title>Shark genomes provide insights into elasmobranch evolution and the origin of vertebrates.</title>
        <authorList>
            <person name="Hara Y"/>
            <person name="Yamaguchi K"/>
            <person name="Onimaru K"/>
            <person name="Kadota M"/>
            <person name="Koyanagi M"/>
            <person name="Keeley SD"/>
            <person name="Tatsumi K"/>
            <person name="Tanaka K"/>
            <person name="Motone F"/>
            <person name="Kageyama Y"/>
            <person name="Nozu R"/>
            <person name="Adachi N"/>
            <person name="Nishimura O"/>
            <person name="Nakagawa R"/>
            <person name="Tanegashima C"/>
            <person name="Kiyatake I"/>
            <person name="Matsumoto R"/>
            <person name="Murakumo K"/>
            <person name="Nishida K"/>
            <person name="Terakita A"/>
            <person name="Kuratani S"/>
            <person name="Sato K"/>
            <person name="Hyodo S Kuraku.S."/>
        </authorList>
    </citation>
    <scope>NUCLEOTIDE SEQUENCE [LARGE SCALE GENOMIC DNA]</scope>
</reference>
<organism evidence="2 3">
    <name type="scientific">Scyliorhinus torazame</name>
    <name type="common">Cloudy catshark</name>
    <name type="synonym">Catulus torazame</name>
    <dbReference type="NCBI Taxonomy" id="75743"/>
    <lineage>
        <taxon>Eukaryota</taxon>
        <taxon>Metazoa</taxon>
        <taxon>Chordata</taxon>
        <taxon>Craniata</taxon>
        <taxon>Vertebrata</taxon>
        <taxon>Chondrichthyes</taxon>
        <taxon>Elasmobranchii</taxon>
        <taxon>Galeomorphii</taxon>
        <taxon>Galeoidea</taxon>
        <taxon>Carcharhiniformes</taxon>
        <taxon>Scyliorhinidae</taxon>
        <taxon>Scyliorhinus</taxon>
    </lineage>
</organism>
<keyword evidence="3" id="KW-1185">Reference proteome</keyword>
<comment type="caution">
    <text evidence="2">The sequence shown here is derived from an EMBL/GenBank/DDBJ whole genome shotgun (WGS) entry which is preliminary data.</text>
</comment>
<dbReference type="PANTHER" id="PTHR21683:SF3">
    <property type="entry name" value="CILIA AND FLAGELLA ASSOCIATED PROTEIN 100"/>
    <property type="match status" value="1"/>
</dbReference>
<evidence type="ECO:0000313" key="2">
    <source>
        <dbReference type="EMBL" id="GCB83702.1"/>
    </source>
</evidence>
<dbReference type="AlphaFoldDB" id="A0A401QEC8"/>
<evidence type="ECO:0000256" key="1">
    <source>
        <dbReference type="SAM" id="Coils"/>
    </source>
</evidence>
<proteinExistence type="predicted"/>